<organism evidence="3 4">
    <name type="scientific">Legionella fallonii LLAP-10</name>
    <dbReference type="NCBI Taxonomy" id="1212491"/>
    <lineage>
        <taxon>Bacteria</taxon>
        <taxon>Pseudomonadati</taxon>
        <taxon>Pseudomonadota</taxon>
        <taxon>Gammaproteobacteria</taxon>
        <taxon>Legionellales</taxon>
        <taxon>Legionellaceae</taxon>
        <taxon>Legionella</taxon>
    </lineage>
</organism>
<proteinExistence type="predicted"/>
<dbReference type="Proteomes" id="UP000032430">
    <property type="component" value="Plasmid II"/>
</dbReference>
<dbReference type="RefSeq" id="WP_157010454.1">
    <property type="nucleotide sequence ID" value="NZ_LN614828.1"/>
</dbReference>
<keyword evidence="2" id="KW-0732">Signal</keyword>
<protein>
    <submittedName>
        <fullName evidence="3">Uncharacterized protein</fullName>
    </submittedName>
</protein>
<dbReference type="EMBL" id="LN614828">
    <property type="protein sequence ID" value="CEG59149.1"/>
    <property type="molecule type" value="Genomic_DNA"/>
</dbReference>
<dbReference type="PROSITE" id="PS51257">
    <property type="entry name" value="PROKAR_LIPOPROTEIN"/>
    <property type="match status" value="1"/>
</dbReference>
<evidence type="ECO:0000256" key="2">
    <source>
        <dbReference type="SAM" id="SignalP"/>
    </source>
</evidence>
<feature type="region of interest" description="Disordered" evidence="1">
    <location>
        <begin position="26"/>
        <end position="56"/>
    </location>
</feature>
<feature type="signal peptide" evidence="2">
    <location>
        <begin position="1"/>
        <end position="21"/>
    </location>
</feature>
<keyword evidence="3" id="KW-0614">Plasmid</keyword>
<keyword evidence="4" id="KW-1185">Reference proteome</keyword>
<reference evidence="4" key="1">
    <citation type="submission" date="2014-09" db="EMBL/GenBank/DDBJ databases">
        <authorList>
            <person name="Gomez-Valero L."/>
        </authorList>
    </citation>
    <scope>NUCLEOTIDE SEQUENCE [LARGE SCALE GENOMIC DNA]</scope>
    <source>
        <strain evidence="4">ATCC700992</strain>
        <plasmid evidence="4">LLAP10_pA</plasmid>
    </source>
</reference>
<geneLocation type="plasmid" evidence="4">
    <name>LLAP10_pA</name>
</geneLocation>
<dbReference type="HOGENOM" id="CLU_3008765_0_0_6"/>
<gene>
    <name evidence="3" type="ORF">LFA_pA0041</name>
</gene>
<name>A0A098G9J1_9GAMM</name>
<accession>A0A098G9J1</accession>
<dbReference type="KEGG" id="lfa:LFA_pA0041"/>
<feature type="chain" id="PRO_5001942870" evidence="2">
    <location>
        <begin position="22"/>
        <end position="56"/>
    </location>
</feature>
<sequence>MKNTRMVVLLFVMLASLSALLSACHKTQQNSATTEEGYGGTSGGHGGHGGHGGGGH</sequence>
<evidence type="ECO:0000256" key="1">
    <source>
        <dbReference type="SAM" id="MobiDB-lite"/>
    </source>
</evidence>
<evidence type="ECO:0000313" key="4">
    <source>
        <dbReference type="Proteomes" id="UP000032430"/>
    </source>
</evidence>
<dbReference type="AlphaFoldDB" id="A0A098G9J1"/>
<evidence type="ECO:0000313" key="3">
    <source>
        <dbReference type="EMBL" id="CEG59149.1"/>
    </source>
</evidence>
<feature type="compositionally biased region" description="Gly residues" evidence="1">
    <location>
        <begin position="37"/>
        <end position="56"/>
    </location>
</feature>